<dbReference type="RefSeq" id="WP_092123265.1">
    <property type="nucleotide sequence ID" value="NZ_FMXO01000018.1"/>
</dbReference>
<keyword evidence="5" id="KW-1185">Reference proteome</keyword>
<dbReference type="InterPro" id="IPR005561">
    <property type="entry name" value="ANTAR"/>
</dbReference>
<dbReference type="InterPro" id="IPR036388">
    <property type="entry name" value="WH-like_DNA-bd_sf"/>
</dbReference>
<feature type="domain" description="ANTAR" evidence="3">
    <location>
        <begin position="171"/>
        <end position="232"/>
    </location>
</feature>
<dbReference type="Pfam" id="PF01590">
    <property type="entry name" value="GAF"/>
    <property type="match status" value="1"/>
</dbReference>
<dbReference type="SMART" id="SM00065">
    <property type="entry name" value="GAF"/>
    <property type="match status" value="1"/>
</dbReference>
<evidence type="ECO:0000256" key="1">
    <source>
        <dbReference type="ARBA" id="ARBA00023015"/>
    </source>
</evidence>
<dbReference type="Pfam" id="PF03861">
    <property type="entry name" value="ANTAR"/>
    <property type="match status" value="1"/>
</dbReference>
<dbReference type="InterPro" id="IPR003018">
    <property type="entry name" value="GAF"/>
</dbReference>
<dbReference type="SUPFAM" id="SSF55781">
    <property type="entry name" value="GAF domain-like"/>
    <property type="match status" value="1"/>
</dbReference>
<dbReference type="SMART" id="SM01012">
    <property type="entry name" value="ANTAR"/>
    <property type="match status" value="1"/>
</dbReference>
<protein>
    <submittedName>
        <fullName evidence="4">GAF domain-containing protein</fullName>
    </submittedName>
</protein>
<name>A0A1G6EIH7_9BACT</name>
<dbReference type="AlphaFoldDB" id="A0A1G6EIH7"/>
<organism evidence="4 5">
    <name type="scientific">Desulfonatronum thiosulfatophilum</name>
    <dbReference type="NCBI Taxonomy" id="617002"/>
    <lineage>
        <taxon>Bacteria</taxon>
        <taxon>Pseudomonadati</taxon>
        <taxon>Thermodesulfobacteriota</taxon>
        <taxon>Desulfovibrionia</taxon>
        <taxon>Desulfovibrionales</taxon>
        <taxon>Desulfonatronaceae</taxon>
        <taxon>Desulfonatronum</taxon>
    </lineage>
</organism>
<keyword evidence="1" id="KW-0805">Transcription regulation</keyword>
<accession>A0A1G6EIH7</accession>
<keyword evidence="2" id="KW-0804">Transcription</keyword>
<sequence length="238" mass="27272">MDSEKFSEDADKVIKALMDISCAINSDLYLEDILRLIVMVTAKVTGVEICSLWLVEDTDNGKKLRIKSTQTIEPAYLLDRELNINEGVVGHVAAHKKPLIVYDVLSEPLFKEKKMARKLGLKSMVSVPLLLKDHQVVGVLNCFSSIYHHFSDCEVNLITTVANQAAVAIYNSELLIKTKVIREELETRKLVDRAKEILMRRSEINEEEAYRWMRKKSMDSRKTMRRIAEAILLSEEIY</sequence>
<evidence type="ECO:0000313" key="4">
    <source>
        <dbReference type="EMBL" id="SDB57156.1"/>
    </source>
</evidence>
<evidence type="ECO:0000259" key="3">
    <source>
        <dbReference type="PROSITE" id="PS50921"/>
    </source>
</evidence>
<dbReference type="Proteomes" id="UP000198771">
    <property type="component" value="Unassembled WGS sequence"/>
</dbReference>
<proteinExistence type="predicted"/>
<evidence type="ECO:0000313" key="5">
    <source>
        <dbReference type="Proteomes" id="UP000198771"/>
    </source>
</evidence>
<dbReference type="EMBL" id="FMXO01000018">
    <property type="protein sequence ID" value="SDB57156.1"/>
    <property type="molecule type" value="Genomic_DNA"/>
</dbReference>
<dbReference type="PROSITE" id="PS50921">
    <property type="entry name" value="ANTAR"/>
    <property type="match status" value="1"/>
</dbReference>
<dbReference type="OrthoDB" id="9795002at2"/>
<dbReference type="InterPro" id="IPR029016">
    <property type="entry name" value="GAF-like_dom_sf"/>
</dbReference>
<reference evidence="4 5" key="1">
    <citation type="submission" date="2016-10" db="EMBL/GenBank/DDBJ databases">
        <authorList>
            <person name="de Groot N.N."/>
        </authorList>
    </citation>
    <scope>NUCLEOTIDE SEQUENCE [LARGE SCALE GENOMIC DNA]</scope>
    <source>
        <strain evidence="4 5">ASO4-2</strain>
    </source>
</reference>
<dbReference type="Gene3D" id="1.10.10.10">
    <property type="entry name" value="Winged helix-like DNA-binding domain superfamily/Winged helix DNA-binding domain"/>
    <property type="match status" value="1"/>
</dbReference>
<dbReference type="GO" id="GO:0003723">
    <property type="term" value="F:RNA binding"/>
    <property type="evidence" value="ECO:0007669"/>
    <property type="project" value="InterPro"/>
</dbReference>
<evidence type="ECO:0000256" key="2">
    <source>
        <dbReference type="ARBA" id="ARBA00023163"/>
    </source>
</evidence>
<gene>
    <name evidence="4" type="ORF">SAMN05660653_02871</name>
</gene>
<dbReference type="Gene3D" id="3.30.450.40">
    <property type="match status" value="1"/>
</dbReference>
<dbReference type="STRING" id="617002.SAMN05660653_02871"/>